<sequence>MRDRSCGLAQFTGIVNAIRHPMFEDMNPVVPREDRSLVWVDKHYARRGAPSQVPSLKYLINYSNVNDPHLHRFTTATEFELVSYHDAGSVIREYWYGFKPHRINEPFTRSILNALTPFANTAIWNKLLYEEAQALNELRRTQRFNLWTPGLTITALRAREDLA</sequence>
<reference evidence="1" key="1">
    <citation type="submission" date="2023-04" db="EMBL/GenBank/DDBJ databases">
        <title>Draft Genome sequencing of Naganishia species isolated from polar environments using Oxford Nanopore Technology.</title>
        <authorList>
            <person name="Leo P."/>
            <person name="Venkateswaran K."/>
        </authorList>
    </citation>
    <scope>NUCLEOTIDE SEQUENCE</scope>
    <source>
        <strain evidence="1">MNA-CCFEE 5262</strain>
    </source>
</reference>
<evidence type="ECO:0000313" key="1">
    <source>
        <dbReference type="EMBL" id="KAJ9091118.1"/>
    </source>
</evidence>
<keyword evidence="2" id="KW-1185">Reference proteome</keyword>
<gene>
    <name evidence="1" type="ORF">QFC20_007725</name>
</gene>
<proteinExistence type="predicted"/>
<evidence type="ECO:0000313" key="2">
    <source>
        <dbReference type="Proteomes" id="UP001230649"/>
    </source>
</evidence>
<protein>
    <submittedName>
        <fullName evidence="1">Uncharacterized protein</fullName>
    </submittedName>
</protein>
<dbReference type="Proteomes" id="UP001230649">
    <property type="component" value="Unassembled WGS sequence"/>
</dbReference>
<accession>A0ACC2UVR5</accession>
<dbReference type="EMBL" id="JASBWS010000211">
    <property type="protein sequence ID" value="KAJ9091118.1"/>
    <property type="molecule type" value="Genomic_DNA"/>
</dbReference>
<comment type="caution">
    <text evidence="1">The sequence shown here is derived from an EMBL/GenBank/DDBJ whole genome shotgun (WGS) entry which is preliminary data.</text>
</comment>
<name>A0ACC2UVR5_9TREE</name>
<organism evidence="1 2">
    <name type="scientific">Naganishia adeliensis</name>
    <dbReference type="NCBI Taxonomy" id="92952"/>
    <lineage>
        <taxon>Eukaryota</taxon>
        <taxon>Fungi</taxon>
        <taxon>Dikarya</taxon>
        <taxon>Basidiomycota</taxon>
        <taxon>Agaricomycotina</taxon>
        <taxon>Tremellomycetes</taxon>
        <taxon>Filobasidiales</taxon>
        <taxon>Filobasidiaceae</taxon>
        <taxon>Naganishia</taxon>
    </lineage>
</organism>